<organism evidence="5 6">
    <name type="scientific">Paenibacillus shirakamiensis</name>
    <dbReference type="NCBI Taxonomy" id="1265935"/>
    <lineage>
        <taxon>Bacteria</taxon>
        <taxon>Bacillati</taxon>
        <taxon>Bacillota</taxon>
        <taxon>Bacilli</taxon>
        <taxon>Bacillales</taxon>
        <taxon>Paenibacillaceae</taxon>
        <taxon>Paenibacillus</taxon>
    </lineage>
</organism>
<evidence type="ECO:0000313" key="5">
    <source>
        <dbReference type="EMBL" id="MBP1999211.1"/>
    </source>
</evidence>
<evidence type="ECO:0000256" key="1">
    <source>
        <dbReference type="ARBA" id="ARBA00022598"/>
    </source>
</evidence>
<dbReference type="NCBIfam" id="TIGR03998">
    <property type="entry name" value="thiol_BshC"/>
    <property type="match status" value="1"/>
</dbReference>
<dbReference type="EC" id="6.-.-.-" evidence="2"/>
<dbReference type="HAMAP" id="MF_01867">
    <property type="entry name" value="BshC"/>
    <property type="match status" value="1"/>
</dbReference>
<dbReference type="Pfam" id="PF24850">
    <property type="entry name" value="CC_BshC"/>
    <property type="match status" value="1"/>
</dbReference>
<sequence length="543" mass="62436">MNLISEPLASQQPLAEALISDFDAVRHLYTGSALETESWTARAQWLHEHEDQRINRKALVEKLRLYNQQHNPASEVEDALDLLERKETLVISGGQQSGLFTGPLLVIYKAMTIIQAARQASHELSIPVVPIFWIAGEDHDWEEVNHAYFLDSALDVERIRIVKDQLNKNSVGYTSVEKSEWRSALQQLADLLPDSEHKQGLLHQLEDAVAKSATLTDCFAKLMGLWFGKYGLILLDSSDPELRQLESEVFEQIIIKNDELEVAYKKSAAQLQEQGIDPQADVAEDAANLFYIYEGQRLLLFKKEGRFEDRKGIISLSKEELIEESQLHPERFSNNVLTRPLMQDMLLPVLGTVLGDGEIAYWALTGQAFHVMGLQMPLLLPRMSFTIMEPKVQRHMKQYGFSFVEARQHFKELRQTWLTSQEPVPIDTRFAELKGDIEQLYTPLIQELGSMEKGLSRIGDANLHRILQQVDYLRDKSAQAMEHKHEAVLRQWDRVQQSLFPQDSLQERVYNVFTYLNRYGPNWIDSMMELPYLTAIEHRIIEA</sequence>
<dbReference type="PIRSF" id="PIRSF012535">
    <property type="entry name" value="UCP012535"/>
    <property type="match status" value="1"/>
</dbReference>
<reference evidence="5 6" key="1">
    <citation type="submission" date="2021-03" db="EMBL/GenBank/DDBJ databases">
        <title>Genomic Encyclopedia of Type Strains, Phase IV (KMG-IV): sequencing the most valuable type-strain genomes for metagenomic binning, comparative biology and taxonomic classification.</title>
        <authorList>
            <person name="Goeker M."/>
        </authorList>
    </citation>
    <scope>NUCLEOTIDE SEQUENCE [LARGE SCALE GENOMIC DNA]</scope>
    <source>
        <strain evidence="5 6">DSM 26806</strain>
    </source>
</reference>
<evidence type="ECO:0000313" key="6">
    <source>
        <dbReference type="Proteomes" id="UP001519288"/>
    </source>
</evidence>
<dbReference type="EMBL" id="JAGGLD010000001">
    <property type="protein sequence ID" value="MBP1999211.1"/>
    <property type="molecule type" value="Genomic_DNA"/>
</dbReference>
<comment type="similarity">
    <text evidence="2">Belongs to the BshC family.</text>
</comment>
<proteinExistence type="inferred from homology"/>
<dbReference type="InterPro" id="IPR011199">
    <property type="entry name" value="Bacillithiol_biosynth_BshC"/>
</dbReference>
<keyword evidence="6" id="KW-1185">Reference proteome</keyword>
<keyword evidence="1 2" id="KW-0436">Ligase</keyword>
<dbReference type="InterPro" id="IPR055398">
    <property type="entry name" value="Rossmann-like_BshC"/>
</dbReference>
<comment type="caution">
    <text evidence="5">The sequence shown here is derived from an EMBL/GenBank/DDBJ whole genome shotgun (WGS) entry which is preliminary data.</text>
</comment>
<gene>
    <name evidence="2" type="primary">bshC</name>
    <name evidence="5" type="ORF">J2Z69_000230</name>
</gene>
<evidence type="ECO:0000256" key="2">
    <source>
        <dbReference type="HAMAP-Rule" id="MF_01867"/>
    </source>
</evidence>
<feature type="domain" description="Bacillithiol biosynthesis BshC N-terminal Rossmann-like" evidence="3">
    <location>
        <begin position="7"/>
        <end position="383"/>
    </location>
</feature>
<evidence type="ECO:0000259" key="3">
    <source>
        <dbReference type="Pfam" id="PF10079"/>
    </source>
</evidence>
<feature type="domain" description="Bacillithiol biosynthesis BshC C-terminal coiled-coil" evidence="4">
    <location>
        <begin position="385"/>
        <end position="542"/>
    </location>
</feature>
<name>A0ABS4JE32_9BACL</name>
<dbReference type="RefSeq" id="WP_209858427.1">
    <property type="nucleotide sequence ID" value="NZ_JAGGLD010000001.1"/>
</dbReference>
<dbReference type="Pfam" id="PF10079">
    <property type="entry name" value="Rossmann-like_BshC"/>
    <property type="match status" value="1"/>
</dbReference>
<protein>
    <recommendedName>
        <fullName evidence="2">Putative cysteine ligase BshC</fullName>
        <ecNumber evidence="2">6.-.-.-</ecNumber>
    </recommendedName>
</protein>
<evidence type="ECO:0000259" key="4">
    <source>
        <dbReference type="Pfam" id="PF24850"/>
    </source>
</evidence>
<dbReference type="Proteomes" id="UP001519288">
    <property type="component" value="Unassembled WGS sequence"/>
</dbReference>
<accession>A0ABS4JE32</accession>
<comment type="function">
    <text evidence="2">Involved in bacillithiol (BSH) biosynthesis. May catalyze the last step of the pathway, the addition of cysteine to glucosamine malate (GlcN-Mal) to generate BSH.</text>
</comment>
<dbReference type="InterPro" id="IPR055399">
    <property type="entry name" value="CC_BshC"/>
</dbReference>